<dbReference type="AlphaFoldDB" id="A0A8J7G8D2"/>
<feature type="compositionally biased region" description="Basic and acidic residues" evidence="1">
    <location>
        <begin position="1"/>
        <end position="11"/>
    </location>
</feature>
<keyword evidence="2" id="KW-1133">Transmembrane helix</keyword>
<keyword evidence="2" id="KW-0472">Membrane</keyword>
<sequence length="396" mass="45319">MSKHYEEKDLEQLLQSMPTVKDNRSKEDLLRSLQGDERMRGQPPKKPKSKLPLWIALAAAVILAILSPSIIANMTGKEQADQKSESEAESYMSETKLKLQEESSDEANKFTMDRALIGKYALYEADLKQFVPFRLGLVSEDALSVPVSILIPKPRVSSDLKTTTPTSLQLYEQYVESIDEESYHFTSYHPYDATFEEQQDILTMRINDIESYSGSSAMSEIFSTTLEQTFYGYKELIMLNNEGKPVEFAQAGVITEPFALNSELNRYAYYTYSYHDHYYVAPSFGAKYSTVEQALDAMREKPNDFYDTVIPEGVTFTLEMDQSRVTVLFDEELDLNDYTLDEAYRLIEGLNLTVNNFGMELQLSNIKQGTWQKFDFRRPLPKAVSANPIRFNDIAE</sequence>
<protein>
    <submittedName>
        <fullName evidence="3">Uncharacterized protein</fullName>
    </submittedName>
</protein>
<feature type="region of interest" description="Disordered" evidence="1">
    <location>
        <begin position="1"/>
        <end position="48"/>
    </location>
</feature>
<reference evidence="3" key="1">
    <citation type="submission" date="2020-11" db="EMBL/GenBank/DDBJ databases">
        <title>Multidrug resistant novel bacterium Savagea serpentis sp. nov., isolated from the scats of a vine snake (Ahaetulla nasuta).</title>
        <authorList>
            <person name="Venkata Ramana V."/>
            <person name="Vikas Patil S."/>
            <person name="Yogita Lugani V."/>
        </authorList>
    </citation>
    <scope>NUCLEOTIDE SEQUENCE</scope>
    <source>
        <strain evidence="3">SN6</strain>
    </source>
</reference>
<gene>
    <name evidence="3" type="ORF">IRY55_01660</name>
</gene>
<proteinExistence type="predicted"/>
<keyword evidence="2" id="KW-0812">Transmembrane</keyword>
<organism evidence="3 4">
    <name type="scientific">Savagea serpentis</name>
    <dbReference type="NCBI Taxonomy" id="2785297"/>
    <lineage>
        <taxon>Bacteria</taxon>
        <taxon>Bacillati</taxon>
        <taxon>Bacillota</taxon>
        <taxon>Bacilli</taxon>
        <taxon>Bacillales</taxon>
        <taxon>Caryophanaceae</taxon>
        <taxon>Savagea</taxon>
    </lineage>
</organism>
<dbReference type="Proteomes" id="UP000622653">
    <property type="component" value="Unassembled WGS sequence"/>
</dbReference>
<comment type="caution">
    <text evidence="3">The sequence shown here is derived from an EMBL/GenBank/DDBJ whole genome shotgun (WGS) entry which is preliminary data.</text>
</comment>
<evidence type="ECO:0000313" key="3">
    <source>
        <dbReference type="EMBL" id="MBF4500054.1"/>
    </source>
</evidence>
<evidence type="ECO:0000313" key="4">
    <source>
        <dbReference type="Proteomes" id="UP000622653"/>
    </source>
</evidence>
<name>A0A8J7G8D2_9BACL</name>
<evidence type="ECO:0000256" key="1">
    <source>
        <dbReference type="SAM" id="MobiDB-lite"/>
    </source>
</evidence>
<feature type="transmembrane region" description="Helical" evidence="2">
    <location>
        <begin position="51"/>
        <end position="71"/>
    </location>
</feature>
<dbReference type="EMBL" id="JADKPV010000001">
    <property type="protein sequence ID" value="MBF4500054.1"/>
    <property type="molecule type" value="Genomic_DNA"/>
</dbReference>
<keyword evidence="4" id="KW-1185">Reference proteome</keyword>
<feature type="region of interest" description="Disordered" evidence="1">
    <location>
        <begin position="75"/>
        <end position="94"/>
    </location>
</feature>
<evidence type="ECO:0000256" key="2">
    <source>
        <dbReference type="SAM" id="Phobius"/>
    </source>
</evidence>
<feature type="compositionally biased region" description="Basic and acidic residues" evidence="1">
    <location>
        <begin position="21"/>
        <end position="40"/>
    </location>
</feature>
<accession>A0A8J7G8D2</accession>
<dbReference type="RefSeq" id="WP_194561517.1">
    <property type="nucleotide sequence ID" value="NZ_JADKPV010000001.1"/>
</dbReference>